<keyword evidence="4" id="KW-0067">ATP-binding</keyword>
<dbReference type="Gene3D" id="3.40.50.300">
    <property type="entry name" value="P-loop containing nucleotide triphosphate hydrolases"/>
    <property type="match status" value="2"/>
</dbReference>
<reference evidence="7 8" key="1">
    <citation type="submission" date="2019-01" db="EMBL/GenBank/DDBJ databases">
        <title>Mucilaginibacter antarcticum sp. nov., isolated from antarctic soil.</title>
        <authorList>
            <person name="Yan Y.-Q."/>
            <person name="Du Z.-J."/>
        </authorList>
    </citation>
    <scope>NUCLEOTIDE SEQUENCE [LARGE SCALE GENOMIC DNA]</scope>
    <source>
        <strain evidence="7 8">F01003</strain>
    </source>
</reference>
<evidence type="ECO:0000256" key="1">
    <source>
        <dbReference type="ARBA" id="ARBA00022741"/>
    </source>
</evidence>
<dbReference type="SMART" id="SM00487">
    <property type="entry name" value="DEXDc"/>
    <property type="match status" value="1"/>
</dbReference>
<sequence>MPDFEETLINLDSLTSLNFDESFGAAQLCSSLLKRDDGKARIIIINALNNWAKFHPATTEMWTDLVEAAGFYPYLEKNRDWITINNLPGEIRKEVHSSSNLASKYFHEKQYELLKLLEDGKNVIVSAPTSFGKSLLIEEIIAAKRFKNIVIIQPTLALLDETRKKLLKYKEFYKLIVRTSQEPSPTLGNVFLFTAERVNEYPLFPKIEFIVIDEFYKLSGNRDDERSSSLNCALYYLLKTFSPQFYLLGPNIDAISSGFVERFNAVFFKSDYSLVDSKSVDVYKTYSEEFNSKGKVKNKEKRLFELLLKLKNEQSIIYCSSPNRVRNLSKSFVEFLKENNDTPTVKNYPLIQWVQNNVSRSWSLLDNLNYDIGIHDGALQKHICTSIIDYFNSGDLKFLFCTSTIIEGVNTSAKNIIYFDETKGGNPIDFFDYSNIKGRAGRMMEHYVGTIYNFNKPPVNNTILIDIPFFVQEPIRDELLIQIDHEEVLNKETKQYIDIQNIPPGDKEVIKKNGAKVDGQKSIFEILRQDIKTKYPLINWTVPDYEQLRYILELAWDHLLIEGETTSPMTKAKLVNRTFNYGLEKNINSLITSDFNYKRGQLKPASKKTPNAPRVPKYENLSDSELMNECIQEIFQMMKHWFEYKVPKWLSVINEIQKFICSEEGLMPGNYRIYANMIENDFLRDNLSILGEYGVPSSAIRKLERLIPRDIHEDDVINYIKNNNLNNLQSLILYEQYKLRDL</sequence>
<dbReference type="InterPro" id="IPR014001">
    <property type="entry name" value="Helicase_ATP-bd"/>
</dbReference>
<keyword evidence="2" id="KW-0378">Hydrolase</keyword>
<dbReference type="RefSeq" id="WP_128536067.1">
    <property type="nucleotide sequence ID" value="NZ_SBIW01000012.1"/>
</dbReference>
<dbReference type="PANTHER" id="PTHR12131:SF1">
    <property type="entry name" value="ATP-DEPENDENT RNA HELICASE SUPV3L1, MITOCHONDRIAL-RELATED"/>
    <property type="match status" value="1"/>
</dbReference>
<evidence type="ECO:0000256" key="4">
    <source>
        <dbReference type="ARBA" id="ARBA00022840"/>
    </source>
</evidence>
<name>A0A444MJ81_9SPHI</name>
<feature type="domain" description="Helicase ATP-binding" evidence="5">
    <location>
        <begin position="114"/>
        <end position="240"/>
    </location>
</feature>
<evidence type="ECO:0000313" key="7">
    <source>
        <dbReference type="EMBL" id="RWY48174.1"/>
    </source>
</evidence>
<dbReference type="InterPro" id="IPR001650">
    <property type="entry name" value="Helicase_C-like"/>
</dbReference>
<dbReference type="InterPro" id="IPR011545">
    <property type="entry name" value="DEAD/DEAH_box_helicase_dom"/>
</dbReference>
<proteinExistence type="predicted"/>
<organism evidence="7 8">
    <name type="scientific">Mucilaginibacter gilvus</name>
    <dbReference type="NCBI Taxonomy" id="2305909"/>
    <lineage>
        <taxon>Bacteria</taxon>
        <taxon>Pseudomonadati</taxon>
        <taxon>Bacteroidota</taxon>
        <taxon>Sphingobacteriia</taxon>
        <taxon>Sphingobacteriales</taxon>
        <taxon>Sphingobacteriaceae</taxon>
        <taxon>Mucilaginibacter</taxon>
    </lineage>
</organism>
<gene>
    <name evidence="7" type="ORF">EPL05_21620</name>
</gene>
<dbReference type="GO" id="GO:0016787">
    <property type="term" value="F:hydrolase activity"/>
    <property type="evidence" value="ECO:0007669"/>
    <property type="project" value="UniProtKB-KW"/>
</dbReference>
<keyword evidence="3 7" id="KW-0347">Helicase</keyword>
<keyword evidence="1" id="KW-0547">Nucleotide-binding</keyword>
<dbReference type="InterPro" id="IPR050699">
    <property type="entry name" value="RNA-DNA_Helicase"/>
</dbReference>
<dbReference type="EMBL" id="SBIW01000012">
    <property type="protein sequence ID" value="RWY48174.1"/>
    <property type="molecule type" value="Genomic_DNA"/>
</dbReference>
<feature type="domain" description="Helicase C-terminal" evidence="6">
    <location>
        <begin position="302"/>
        <end position="510"/>
    </location>
</feature>
<dbReference type="SUPFAM" id="SSF52540">
    <property type="entry name" value="P-loop containing nucleoside triphosphate hydrolases"/>
    <property type="match status" value="1"/>
</dbReference>
<dbReference type="Pfam" id="PF00270">
    <property type="entry name" value="DEAD"/>
    <property type="match status" value="1"/>
</dbReference>
<dbReference type="GO" id="GO:0003676">
    <property type="term" value="F:nucleic acid binding"/>
    <property type="evidence" value="ECO:0007669"/>
    <property type="project" value="InterPro"/>
</dbReference>
<evidence type="ECO:0000256" key="3">
    <source>
        <dbReference type="ARBA" id="ARBA00022806"/>
    </source>
</evidence>
<keyword evidence="8" id="KW-1185">Reference proteome</keyword>
<dbReference type="GO" id="GO:0005524">
    <property type="term" value="F:ATP binding"/>
    <property type="evidence" value="ECO:0007669"/>
    <property type="project" value="UniProtKB-KW"/>
</dbReference>
<dbReference type="PANTHER" id="PTHR12131">
    <property type="entry name" value="ATP-DEPENDENT RNA AND DNA HELICASE"/>
    <property type="match status" value="1"/>
</dbReference>
<dbReference type="AlphaFoldDB" id="A0A444MJ81"/>
<evidence type="ECO:0000256" key="2">
    <source>
        <dbReference type="ARBA" id="ARBA00022801"/>
    </source>
</evidence>
<dbReference type="Proteomes" id="UP000286701">
    <property type="component" value="Unassembled WGS sequence"/>
</dbReference>
<dbReference type="PROSITE" id="PS51194">
    <property type="entry name" value="HELICASE_CTER"/>
    <property type="match status" value="1"/>
</dbReference>
<dbReference type="OrthoDB" id="9812126at2"/>
<protein>
    <submittedName>
        <fullName evidence="7">DEAD/DEAH box helicase</fullName>
    </submittedName>
</protein>
<dbReference type="Pfam" id="PF00271">
    <property type="entry name" value="Helicase_C"/>
    <property type="match status" value="1"/>
</dbReference>
<evidence type="ECO:0000259" key="6">
    <source>
        <dbReference type="PROSITE" id="PS51194"/>
    </source>
</evidence>
<dbReference type="SMART" id="SM00490">
    <property type="entry name" value="HELICc"/>
    <property type="match status" value="1"/>
</dbReference>
<evidence type="ECO:0000313" key="8">
    <source>
        <dbReference type="Proteomes" id="UP000286701"/>
    </source>
</evidence>
<dbReference type="InterPro" id="IPR027417">
    <property type="entry name" value="P-loop_NTPase"/>
</dbReference>
<comment type="caution">
    <text evidence="7">The sequence shown here is derived from an EMBL/GenBank/DDBJ whole genome shotgun (WGS) entry which is preliminary data.</text>
</comment>
<evidence type="ECO:0000259" key="5">
    <source>
        <dbReference type="PROSITE" id="PS51192"/>
    </source>
</evidence>
<dbReference type="PROSITE" id="PS51192">
    <property type="entry name" value="HELICASE_ATP_BIND_1"/>
    <property type="match status" value="1"/>
</dbReference>
<accession>A0A444MJ81</accession>
<dbReference type="GO" id="GO:0004386">
    <property type="term" value="F:helicase activity"/>
    <property type="evidence" value="ECO:0007669"/>
    <property type="project" value="UniProtKB-KW"/>
</dbReference>